<evidence type="ECO:0000313" key="3">
    <source>
        <dbReference type="Proteomes" id="UP000184211"/>
    </source>
</evidence>
<dbReference type="Proteomes" id="UP000184211">
    <property type="component" value="Unassembled WGS sequence"/>
</dbReference>
<evidence type="ECO:0000256" key="1">
    <source>
        <dbReference type="SAM" id="SignalP"/>
    </source>
</evidence>
<evidence type="ECO:0000313" key="2">
    <source>
        <dbReference type="EMBL" id="SHG60055.1"/>
    </source>
</evidence>
<dbReference type="STRING" id="870908.SAMN04488044_1163"/>
<sequence length="130" mass="14741">MRKLFAVVLVVLGSVAYAQGDDIQATIDAQISAFSEDDFAKAFSYASPSIQRIFGDEDRFEAMVRRGYPMVVEPKEVRYFQTRQDEIGYRQQVLFLDQSGASHLLEYQLVQIDGEWRINGVWMVPLGPAA</sequence>
<protein>
    <recommendedName>
        <fullName evidence="4">DUF4864 domain-containing protein</fullName>
    </recommendedName>
</protein>
<name>A0A1M5L541_9RHOB</name>
<feature type="signal peptide" evidence="1">
    <location>
        <begin position="1"/>
        <end position="18"/>
    </location>
</feature>
<dbReference type="OrthoDB" id="9130422at2"/>
<dbReference type="InterPro" id="IPR032347">
    <property type="entry name" value="DUF4864"/>
</dbReference>
<dbReference type="EMBL" id="FQWM01000001">
    <property type="protein sequence ID" value="SHG60055.1"/>
    <property type="molecule type" value="Genomic_DNA"/>
</dbReference>
<dbReference type="Pfam" id="PF16156">
    <property type="entry name" value="DUF4864"/>
    <property type="match status" value="1"/>
</dbReference>
<dbReference type="AlphaFoldDB" id="A0A1M5L541"/>
<organism evidence="2 3">
    <name type="scientific">Cognatishimia maritima</name>
    <dbReference type="NCBI Taxonomy" id="870908"/>
    <lineage>
        <taxon>Bacteria</taxon>
        <taxon>Pseudomonadati</taxon>
        <taxon>Pseudomonadota</taxon>
        <taxon>Alphaproteobacteria</taxon>
        <taxon>Rhodobacterales</taxon>
        <taxon>Paracoccaceae</taxon>
        <taxon>Cognatishimia</taxon>
    </lineage>
</organism>
<reference evidence="3" key="1">
    <citation type="submission" date="2016-11" db="EMBL/GenBank/DDBJ databases">
        <authorList>
            <person name="Varghese N."/>
            <person name="Submissions S."/>
        </authorList>
    </citation>
    <scope>NUCLEOTIDE SEQUENCE [LARGE SCALE GENOMIC DNA]</scope>
    <source>
        <strain evidence="3">DSM 28223</strain>
    </source>
</reference>
<evidence type="ECO:0008006" key="4">
    <source>
        <dbReference type="Google" id="ProtNLM"/>
    </source>
</evidence>
<accession>A0A1M5L541</accession>
<feature type="chain" id="PRO_5009911913" description="DUF4864 domain-containing protein" evidence="1">
    <location>
        <begin position="19"/>
        <end position="130"/>
    </location>
</feature>
<keyword evidence="1" id="KW-0732">Signal</keyword>
<dbReference type="RefSeq" id="WP_072791489.1">
    <property type="nucleotide sequence ID" value="NZ_FQWM01000001.1"/>
</dbReference>
<gene>
    <name evidence="2" type="ORF">SAMN04488044_1163</name>
</gene>
<proteinExistence type="predicted"/>
<keyword evidence="3" id="KW-1185">Reference proteome</keyword>